<dbReference type="NCBIfam" id="TIGR00231">
    <property type="entry name" value="small_GTP"/>
    <property type="match status" value="1"/>
</dbReference>
<dbReference type="InterPro" id="IPR020568">
    <property type="entry name" value="Ribosomal_Su5_D2-typ_SF"/>
</dbReference>
<dbReference type="AlphaFoldDB" id="A0A930V815"/>
<dbReference type="InterPro" id="IPR005517">
    <property type="entry name" value="Transl_elong_EFG/EF2_IV"/>
</dbReference>
<protein>
    <submittedName>
        <fullName evidence="5">TetM/TetW/TetO/TetS family tetracycline resistance ribosomal protection protein</fullName>
    </submittedName>
</protein>
<keyword evidence="6" id="KW-1185">Reference proteome</keyword>
<dbReference type="SUPFAM" id="SSF54211">
    <property type="entry name" value="Ribosomal protein S5 domain 2-like"/>
    <property type="match status" value="1"/>
</dbReference>
<dbReference type="Proteomes" id="UP000640489">
    <property type="component" value="Unassembled WGS sequence"/>
</dbReference>
<dbReference type="InterPro" id="IPR014721">
    <property type="entry name" value="Ribsml_uS5_D2-typ_fold_subgr"/>
</dbReference>
<keyword evidence="3" id="KW-0342">GTP-binding</keyword>
<dbReference type="Gene3D" id="3.30.230.10">
    <property type="match status" value="1"/>
</dbReference>
<keyword evidence="1" id="KW-0547">Nucleotide-binding</keyword>
<dbReference type="PANTHER" id="PTHR43261">
    <property type="entry name" value="TRANSLATION ELONGATION FACTOR G-RELATED"/>
    <property type="match status" value="1"/>
</dbReference>
<dbReference type="SUPFAM" id="SSF52540">
    <property type="entry name" value="P-loop containing nucleoside triphosphate hydrolases"/>
    <property type="match status" value="1"/>
</dbReference>
<dbReference type="RefSeq" id="WP_194705805.1">
    <property type="nucleotide sequence ID" value="NZ_JADKPN010000002.1"/>
</dbReference>
<evidence type="ECO:0000259" key="4">
    <source>
        <dbReference type="PROSITE" id="PS51722"/>
    </source>
</evidence>
<dbReference type="Gene3D" id="3.30.70.870">
    <property type="entry name" value="Elongation Factor G (Translational Gtpase), domain 3"/>
    <property type="match status" value="1"/>
</dbReference>
<dbReference type="Pfam" id="PF00679">
    <property type="entry name" value="EFG_C"/>
    <property type="match status" value="1"/>
</dbReference>
<sequence length="629" mass="66629">MSSPHPRLNLGIVAHVDAGKTTLTERLLYETGVSTHLGRVDHGDTVTDADDIERRRGITIRSAVVSFTVGDLKVNLIDTPGHADFVAEVERALAVLDGAVLVVSTVEGIQAQTRALIRTMERLGIPFLVFANKIDRVGASGSLDEIREALAGDAIALNQPVGLGSRSATVRPRRGPDFADELADRLSLVDESVLAAYVDGSPPAPADLLASLVRATATGRVHPVVFGAALTGVGVCDVLEAIATYLPPAGGSPTDALHANVFKIERDAAGHPLAYVRMRGGTLTSRDDVVRHHRDGTGQVTAVPGRAKRVTTYLAGSTTSDRPAVAGDIACVTGLPDAEIGDQLGRWDPAYGLRLFPPPGLESVVVARDPADRARLYDAVRLLSAQDPLIDARLDGPMEGVGQELTVSLYGEVQREVLVARLAEEFGIDAEVSASRVVHVERVAGVGEWAVRVRTGNASVAYRVEPGPVGSGGRYVMGTERGYLLPAHHRAIEETVPRVMARGLLGWRVVDWLVTLTDARFSAPTPPAGYYRDLTERALRRALREAGTRECEPVSAFEVEVPEESFTAVLHVLTAAGATPGLPTFAGGRCTVSGTIPTRSVHGVEHGLPELTGGRGFLVTEPAGYCPVS</sequence>
<dbReference type="InterPro" id="IPR000640">
    <property type="entry name" value="EFG_V-like"/>
</dbReference>
<dbReference type="EMBL" id="JADKPN010000002">
    <property type="protein sequence ID" value="MBF4762589.1"/>
    <property type="molecule type" value="Genomic_DNA"/>
</dbReference>
<dbReference type="GO" id="GO:0003924">
    <property type="term" value="F:GTPase activity"/>
    <property type="evidence" value="ECO:0007669"/>
    <property type="project" value="InterPro"/>
</dbReference>
<dbReference type="InterPro" id="IPR031157">
    <property type="entry name" value="G_TR_CS"/>
</dbReference>
<evidence type="ECO:0000313" key="5">
    <source>
        <dbReference type="EMBL" id="MBF4762589.1"/>
    </source>
</evidence>
<dbReference type="Pfam" id="PF00009">
    <property type="entry name" value="GTP_EFTU"/>
    <property type="match status" value="1"/>
</dbReference>
<accession>A0A930V815</accession>
<evidence type="ECO:0000256" key="2">
    <source>
        <dbReference type="ARBA" id="ARBA00022917"/>
    </source>
</evidence>
<dbReference type="GO" id="GO:0032790">
    <property type="term" value="P:ribosome disassembly"/>
    <property type="evidence" value="ECO:0007669"/>
    <property type="project" value="TreeGrafter"/>
</dbReference>
<dbReference type="SUPFAM" id="SSF50447">
    <property type="entry name" value="Translation proteins"/>
    <property type="match status" value="1"/>
</dbReference>
<feature type="domain" description="Tr-type G" evidence="4">
    <location>
        <begin position="5"/>
        <end position="254"/>
    </location>
</feature>
<dbReference type="InterPro" id="IPR009000">
    <property type="entry name" value="Transl_B-barrel_sf"/>
</dbReference>
<dbReference type="PROSITE" id="PS51722">
    <property type="entry name" value="G_TR_2"/>
    <property type="match status" value="1"/>
</dbReference>
<dbReference type="Gene3D" id="2.40.30.10">
    <property type="entry name" value="Translation factors"/>
    <property type="match status" value="1"/>
</dbReference>
<dbReference type="InterPro" id="IPR000795">
    <property type="entry name" value="T_Tr_GTP-bd_dom"/>
</dbReference>
<dbReference type="GO" id="GO:0006412">
    <property type="term" value="P:translation"/>
    <property type="evidence" value="ECO:0007669"/>
    <property type="project" value="UniProtKB-KW"/>
</dbReference>
<keyword evidence="2" id="KW-0648">Protein biosynthesis</keyword>
<dbReference type="PROSITE" id="PS00301">
    <property type="entry name" value="G_TR_1"/>
    <property type="match status" value="1"/>
</dbReference>
<dbReference type="Gene3D" id="3.40.50.300">
    <property type="entry name" value="P-loop containing nucleotide triphosphate hydrolases"/>
    <property type="match status" value="1"/>
</dbReference>
<organism evidence="5 6">
    <name type="scientific">Nocardioides islandensis</name>
    <dbReference type="NCBI Taxonomy" id="433663"/>
    <lineage>
        <taxon>Bacteria</taxon>
        <taxon>Bacillati</taxon>
        <taxon>Actinomycetota</taxon>
        <taxon>Actinomycetes</taxon>
        <taxon>Propionibacteriales</taxon>
        <taxon>Nocardioidaceae</taxon>
        <taxon>Nocardioides</taxon>
    </lineage>
</organism>
<dbReference type="InterPro" id="IPR035647">
    <property type="entry name" value="EFG_III/V"/>
</dbReference>
<dbReference type="InterPro" id="IPR005225">
    <property type="entry name" value="Small_GTP-bd"/>
</dbReference>
<reference evidence="5" key="1">
    <citation type="submission" date="2020-11" db="EMBL/GenBank/DDBJ databases">
        <title>Nocardioides sp. nov., isolated from Soil of Cynanchum wilfordii Hemsley rhizosphere.</title>
        <authorList>
            <person name="Lee J.-S."/>
            <person name="Suh M.K."/>
            <person name="Kim J.-S."/>
        </authorList>
    </citation>
    <scope>NUCLEOTIDE SEQUENCE</scope>
    <source>
        <strain evidence="5">KCTC 19275</strain>
    </source>
</reference>
<dbReference type="InterPro" id="IPR027417">
    <property type="entry name" value="P-loop_NTPase"/>
</dbReference>
<dbReference type="Pfam" id="PF03764">
    <property type="entry name" value="EFG_IV"/>
    <property type="match status" value="1"/>
</dbReference>
<dbReference type="PRINTS" id="PR00315">
    <property type="entry name" value="ELONGATNFCT"/>
</dbReference>
<dbReference type="GO" id="GO:0005525">
    <property type="term" value="F:GTP binding"/>
    <property type="evidence" value="ECO:0007669"/>
    <property type="project" value="UniProtKB-KW"/>
</dbReference>
<name>A0A930V815_9ACTN</name>
<evidence type="ECO:0000256" key="3">
    <source>
        <dbReference type="ARBA" id="ARBA00023134"/>
    </source>
</evidence>
<evidence type="ECO:0000256" key="1">
    <source>
        <dbReference type="ARBA" id="ARBA00022741"/>
    </source>
</evidence>
<gene>
    <name evidence="5" type="ORF">ISU07_05580</name>
</gene>
<comment type="caution">
    <text evidence="5">The sequence shown here is derived from an EMBL/GenBank/DDBJ whole genome shotgun (WGS) entry which is preliminary data.</text>
</comment>
<proteinExistence type="predicted"/>
<evidence type="ECO:0000313" key="6">
    <source>
        <dbReference type="Proteomes" id="UP000640489"/>
    </source>
</evidence>
<dbReference type="SUPFAM" id="SSF54980">
    <property type="entry name" value="EF-G C-terminal domain-like"/>
    <property type="match status" value="2"/>
</dbReference>
<dbReference type="PANTHER" id="PTHR43261:SF1">
    <property type="entry name" value="RIBOSOME-RELEASING FACTOR 2, MITOCHONDRIAL"/>
    <property type="match status" value="1"/>
</dbReference>
<dbReference type="PRINTS" id="PR01037">
    <property type="entry name" value="TCRTETOQM"/>
</dbReference>